<comment type="subcellular location">
    <subcellularLocation>
        <location evidence="1">Cell membrane</location>
        <topology evidence="1">Multi-pass membrane protein</topology>
    </subcellularLocation>
</comment>
<dbReference type="Gene3D" id="3.40.720.10">
    <property type="entry name" value="Alkaline Phosphatase, subunit A"/>
    <property type="match status" value="1"/>
</dbReference>
<keyword evidence="5 6" id="KW-0472">Membrane</keyword>
<evidence type="ECO:0000256" key="3">
    <source>
        <dbReference type="ARBA" id="ARBA00022692"/>
    </source>
</evidence>
<name>A0A3B0WDA5_9ZZZZ</name>
<dbReference type="PANTHER" id="PTHR47371:SF3">
    <property type="entry name" value="PHOSPHOGLYCEROL TRANSFERASE I"/>
    <property type="match status" value="1"/>
</dbReference>
<feature type="transmembrane region" description="Helical" evidence="6">
    <location>
        <begin position="54"/>
        <end position="76"/>
    </location>
</feature>
<dbReference type="EMBL" id="UOFD01000067">
    <property type="protein sequence ID" value="VAW53835.1"/>
    <property type="molecule type" value="Genomic_DNA"/>
</dbReference>
<feature type="transmembrane region" description="Helical" evidence="6">
    <location>
        <begin position="144"/>
        <end position="163"/>
    </location>
</feature>
<feature type="transmembrane region" description="Helical" evidence="6">
    <location>
        <begin position="12"/>
        <end position="34"/>
    </location>
</feature>
<feature type="transmembrane region" description="Helical" evidence="6">
    <location>
        <begin position="88"/>
        <end position="107"/>
    </location>
</feature>
<evidence type="ECO:0000313" key="8">
    <source>
        <dbReference type="EMBL" id="VAW53835.1"/>
    </source>
</evidence>
<protein>
    <submittedName>
        <fullName evidence="8">Sulfatase family protein</fullName>
    </submittedName>
</protein>
<dbReference type="PIRSF" id="PIRSF005091">
    <property type="entry name" value="Mmb_sulf_HI1246"/>
    <property type="match status" value="1"/>
</dbReference>
<reference evidence="8" key="1">
    <citation type="submission" date="2018-06" db="EMBL/GenBank/DDBJ databases">
        <authorList>
            <person name="Zhirakovskaya E."/>
        </authorList>
    </citation>
    <scope>NUCLEOTIDE SEQUENCE</scope>
</reference>
<feature type="domain" description="Sulfatase N-terminal" evidence="7">
    <location>
        <begin position="288"/>
        <end position="575"/>
    </location>
</feature>
<dbReference type="InterPro" id="IPR017850">
    <property type="entry name" value="Alkaline_phosphatase_core_sf"/>
</dbReference>
<dbReference type="InterPro" id="IPR000917">
    <property type="entry name" value="Sulfatase_N"/>
</dbReference>
<keyword evidence="2" id="KW-1003">Cell membrane</keyword>
<evidence type="ECO:0000256" key="1">
    <source>
        <dbReference type="ARBA" id="ARBA00004651"/>
    </source>
</evidence>
<dbReference type="InterPro" id="IPR012160">
    <property type="entry name" value="LtaS-like"/>
</dbReference>
<dbReference type="Pfam" id="PF00884">
    <property type="entry name" value="Sulfatase"/>
    <property type="match status" value="1"/>
</dbReference>
<gene>
    <name evidence="8" type="ORF">MNBD_GAMMA06-1423</name>
</gene>
<evidence type="ECO:0000259" key="7">
    <source>
        <dbReference type="Pfam" id="PF00884"/>
    </source>
</evidence>
<feature type="transmembrane region" description="Helical" evidence="6">
    <location>
        <begin position="184"/>
        <end position="204"/>
    </location>
</feature>
<accession>A0A3B0WDA5</accession>
<evidence type="ECO:0000256" key="6">
    <source>
        <dbReference type="SAM" id="Phobius"/>
    </source>
</evidence>
<evidence type="ECO:0000256" key="5">
    <source>
        <dbReference type="ARBA" id="ARBA00023136"/>
    </source>
</evidence>
<dbReference type="GO" id="GO:0005886">
    <property type="term" value="C:plasma membrane"/>
    <property type="evidence" value="ECO:0007669"/>
    <property type="project" value="UniProtKB-SubCell"/>
</dbReference>
<evidence type="ECO:0000256" key="4">
    <source>
        <dbReference type="ARBA" id="ARBA00022989"/>
    </source>
</evidence>
<keyword evidence="3 6" id="KW-0812">Transmembrane</keyword>
<dbReference type="PANTHER" id="PTHR47371">
    <property type="entry name" value="LIPOTEICHOIC ACID SYNTHASE"/>
    <property type="match status" value="1"/>
</dbReference>
<dbReference type="AlphaFoldDB" id="A0A3B0WDA5"/>
<keyword evidence="4 6" id="KW-1133">Transmembrane helix</keyword>
<evidence type="ECO:0000256" key="2">
    <source>
        <dbReference type="ARBA" id="ARBA00022475"/>
    </source>
</evidence>
<proteinExistence type="predicted"/>
<organism evidence="8">
    <name type="scientific">hydrothermal vent metagenome</name>
    <dbReference type="NCBI Taxonomy" id="652676"/>
    <lineage>
        <taxon>unclassified sequences</taxon>
        <taxon>metagenomes</taxon>
        <taxon>ecological metagenomes</taxon>
    </lineage>
</organism>
<sequence length="688" mass="78381">MSFSNKIPRLHLYALTALLLFLIVQTGLRVIFWLKFNNPTDPVTTHDLFWAFYLGMKFDLQASLGTLLPVLLLGWIKPLHPIYSSIGKRLWAIYISLAFAAMYLIYITDAGHYAYLQQRLNATALRFLENPFISATMVWETYPVVSGSFIFAFVLAVTIFIFLKLTNKIDSAESVRLYWKQKRWYKKTALIFITFIFAFSGLFAKISWYPLRWSDAFFSTHAFSSQLASNPVIYFSNTMKNVAETYDLDAAKQAYPEIVEYLGIQHPDNNKLNYAREYTFAASGKAKPNVIVVILESFASYKTSLSGNPLNPTPHIAQLANDGYYFKNFFTPSTGTARSIWTFTTGLPDIEKNKTSTRNPLIVNQHTVINAFKDYKKFYFLGGSASWANIRGLLSSNLPDLKLYEEGSYQSEVIDVWGISDLSLFREANDVLKNIEQPFFAVIQTSGNHRPYTIPDDNEGFELLTENDLPGDIKNYGFASLEEFNSFRFMDHSIGHFIERARKEIYFNNTLFVFFGDHGIHAATGNHIPAYEAQLNIQGLRVPLVFYGQNVIDKAKVFDTIASEVDVLPTIAAITKTDYRNTTLGRDLTDNTFAENRYAFTIEHGGGRTIGLLSDEYYLLMHPDGSKKRLHDLTAKNPRENVSAKNTETTQLLTKKLTALWNTIRYMRENNAQDSANYSNLKKGEPQL</sequence>
<dbReference type="InterPro" id="IPR050448">
    <property type="entry name" value="OpgB/LTA_synthase_biosynth"/>
</dbReference>
<dbReference type="SUPFAM" id="SSF53649">
    <property type="entry name" value="Alkaline phosphatase-like"/>
    <property type="match status" value="1"/>
</dbReference>
<dbReference type="CDD" id="cd16015">
    <property type="entry name" value="LTA_synthase"/>
    <property type="match status" value="1"/>
</dbReference>